<dbReference type="PROSITE" id="PS00211">
    <property type="entry name" value="ABC_TRANSPORTER_1"/>
    <property type="match status" value="1"/>
</dbReference>
<organism evidence="6 7">
    <name type="scientific">Candidatus Phytoplasma asiaticum</name>
    <dbReference type="NCBI Taxonomy" id="2763338"/>
    <lineage>
        <taxon>Bacteria</taxon>
        <taxon>Bacillati</taxon>
        <taxon>Mycoplasmatota</taxon>
        <taxon>Mollicutes</taxon>
        <taxon>Acholeplasmatales</taxon>
        <taxon>Acholeplasmataceae</taxon>
        <taxon>Candidatus Phytoplasma</taxon>
        <taxon>16SrII (Peanut WB group)</taxon>
    </lineage>
</organism>
<dbReference type="InterPro" id="IPR017871">
    <property type="entry name" value="ABC_transporter-like_CS"/>
</dbReference>
<dbReference type="InterPro" id="IPR003439">
    <property type="entry name" value="ABC_transporter-like_ATP-bd"/>
</dbReference>
<dbReference type="InterPro" id="IPR003593">
    <property type="entry name" value="AAA+_ATPase"/>
</dbReference>
<evidence type="ECO:0000256" key="1">
    <source>
        <dbReference type="ARBA" id="ARBA00005417"/>
    </source>
</evidence>
<dbReference type="Gene3D" id="3.40.50.300">
    <property type="entry name" value="P-loop containing nucleotide triphosphate hydrolases"/>
    <property type="match status" value="1"/>
</dbReference>
<keyword evidence="4 6" id="KW-0067">ATP-binding</keyword>
<dbReference type="EMBL" id="CP097206">
    <property type="protein sequence ID" value="UQV27181.1"/>
    <property type="molecule type" value="Genomic_DNA"/>
</dbReference>
<dbReference type="GO" id="GO:0005524">
    <property type="term" value="F:ATP binding"/>
    <property type="evidence" value="ECO:0007669"/>
    <property type="project" value="UniProtKB-KW"/>
</dbReference>
<evidence type="ECO:0000256" key="2">
    <source>
        <dbReference type="ARBA" id="ARBA00022448"/>
    </source>
</evidence>
<dbReference type="KEGG" id="pphy:H7686_0002440"/>
<dbReference type="RefSeq" id="WP_193621691.1">
    <property type="nucleotide sequence ID" value="NZ_JACRYS020000001.1"/>
</dbReference>
<keyword evidence="3" id="KW-0547">Nucleotide-binding</keyword>
<dbReference type="Pfam" id="PF00005">
    <property type="entry name" value="ABC_tran"/>
    <property type="match status" value="1"/>
</dbReference>
<dbReference type="InterPro" id="IPR027417">
    <property type="entry name" value="P-loop_NTPase"/>
</dbReference>
<gene>
    <name evidence="6" type="ORF">H7686_0002440</name>
</gene>
<dbReference type="FunFam" id="3.40.50.300:FF:000134">
    <property type="entry name" value="Iron-enterobactin ABC transporter ATP-binding protein"/>
    <property type="match status" value="1"/>
</dbReference>
<comment type="similarity">
    <text evidence="1">Belongs to the ABC transporter superfamily.</text>
</comment>
<dbReference type="GO" id="GO:0016887">
    <property type="term" value="F:ATP hydrolysis activity"/>
    <property type="evidence" value="ECO:0007669"/>
    <property type="project" value="InterPro"/>
</dbReference>
<protein>
    <submittedName>
        <fullName evidence="6">Metal ABC transporter ATP-binding protein</fullName>
    </submittedName>
</protein>
<dbReference type="Proteomes" id="UP000769022">
    <property type="component" value="Chromosome"/>
</dbReference>
<dbReference type="PANTHER" id="PTHR42734">
    <property type="entry name" value="METAL TRANSPORT SYSTEM ATP-BINDING PROTEIN TM_0124-RELATED"/>
    <property type="match status" value="1"/>
</dbReference>
<evidence type="ECO:0000256" key="3">
    <source>
        <dbReference type="ARBA" id="ARBA00022741"/>
    </source>
</evidence>
<sequence>MKMSEIAIQIKDLTVSYQYQKPVLWDIDLEIKKGSFTAILGPNGAGKSTLIKTIIELIPKLSGEILFFGKPYKHLQKKIVYVPQRNEAYWNFPTTVLDIVLMGRYGHLGWFKRPTEKDKNIAKQALKEVDMLSFQNRQISELSGGQQQRIFLARSLAQQGEIYLLDEPLQGIDIQTEKKIISILQKLKKEGKTIIAIHHDLTTVEQYFDHIILLNLYKIASGETIKCFTLDNINKTFRNTSKGRKITKIL</sequence>
<name>A0AAX3B964_9MOLU</name>
<dbReference type="AlphaFoldDB" id="A0AAX3B964"/>
<feature type="domain" description="ABC transporter" evidence="5">
    <location>
        <begin position="8"/>
        <end position="241"/>
    </location>
</feature>
<evidence type="ECO:0000256" key="4">
    <source>
        <dbReference type="ARBA" id="ARBA00022840"/>
    </source>
</evidence>
<dbReference type="SUPFAM" id="SSF52540">
    <property type="entry name" value="P-loop containing nucleoside triphosphate hydrolases"/>
    <property type="match status" value="1"/>
</dbReference>
<dbReference type="PROSITE" id="PS50893">
    <property type="entry name" value="ABC_TRANSPORTER_2"/>
    <property type="match status" value="1"/>
</dbReference>
<keyword evidence="7" id="KW-1185">Reference proteome</keyword>
<dbReference type="CDD" id="cd03235">
    <property type="entry name" value="ABC_Metallic_Cations"/>
    <property type="match status" value="1"/>
</dbReference>
<evidence type="ECO:0000259" key="5">
    <source>
        <dbReference type="PROSITE" id="PS50893"/>
    </source>
</evidence>
<reference evidence="6 7" key="1">
    <citation type="submission" date="2022-05" db="EMBL/GenBank/DDBJ databases">
        <title>'Parthenium hysterophorus' phyllody phytoplasma strain PR34.</title>
        <authorList>
            <person name="Kirdat K."/>
            <person name="Tiwarekar B."/>
            <person name="Yadav A."/>
        </authorList>
    </citation>
    <scope>NUCLEOTIDE SEQUENCE [LARGE SCALE GENOMIC DNA]</scope>
    <source>
        <strain evidence="6 7">PR34</strain>
    </source>
</reference>
<dbReference type="InterPro" id="IPR050153">
    <property type="entry name" value="Metal_Ion_Import_ABC"/>
</dbReference>
<keyword evidence="2" id="KW-0813">Transport</keyword>
<dbReference type="SMART" id="SM00382">
    <property type="entry name" value="AAA"/>
    <property type="match status" value="1"/>
</dbReference>
<proteinExistence type="inferred from homology"/>
<evidence type="ECO:0000313" key="7">
    <source>
        <dbReference type="Proteomes" id="UP000769022"/>
    </source>
</evidence>
<evidence type="ECO:0000313" key="6">
    <source>
        <dbReference type="EMBL" id="UQV27181.1"/>
    </source>
</evidence>
<dbReference type="PANTHER" id="PTHR42734:SF5">
    <property type="entry name" value="IRON TRANSPORT SYSTEM ATP-BINDING PROTEIN HI_0361-RELATED"/>
    <property type="match status" value="1"/>
</dbReference>
<accession>A0AAX3B964</accession>